<proteinExistence type="predicted"/>
<dbReference type="AlphaFoldDB" id="A9GHJ5"/>
<sequence length="251" mass="28622">MQVGETVTDIQAMTSGECVICSKNHDNPKKEDIKDVAPGDTNWHRRTMTGVLERTSEKQSIYHNNSFPPSYAYQGHHCIALKTLVQDANSSPKDRILRLNHFLKKVGFYPNRDKNCIGLPEMASKKRQDYENFWLSIDEGKPLQLHGPGHDHRYFNACTAMMQRLLELIVPDAEDCEKTSKSDWENDLKELIAQAENHAFICLAGASWVVHRKELSEAIRLYRQKSPNKDVTFPVLRLQSQGGEGPFKKGK</sequence>
<evidence type="ECO:0000313" key="1">
    <source>
        <dbReference type="EMBL" id="CAN99506.1"/>
    </source>
</evidence>
<name>A9GHJ5_SORC5</name>
<protein>
    <submittedName>
        <fullName evidence="1">Uncharacterized protein</fullName>
    </submittedName>
</protein>
<keyword evidence="2" id="KW-1185">Reference proteome</keyword>
<dbReference type="KEGG" id="scl:sce9333"/>
<dbReference type="Proteomes" id="UP000002139">
    <property type="component" value="Chromosome"/>
</dbReference>
<accession>A9GHJ5</accession>
<gene>
    <name evidence="1" type="ordered locus">sce9333</name>
</gene>
<reference evidence="1 2" key="1">
    <citation type="journal article" date="2007" name="Nat. Biotechnol.">
        <title>Complete genome sequence of the myxobacterium Sorangium cellulosum.</title>
        <authorList>
            <person name="Schneiker S."/>
            <person name="Perlova O."/>
            <person name="Kaiser O."/>
            <person name="Gerth K."/>
            <person name="Alici A."/>
            <person name="Altmeyer M.O."/>
            <person name="Bartels D."/>
            <person name="Bekel T."/>
            <person name="Beyer S."/>
            <person name="Bode E."/>
            <person name="Bode H.B."/>
            <person name="Bolten C.J."/>
            <person name="Choudhuri J.V."/>
            <person name="Doss S."/>
            <person name="Elnakady Y.A."/>
            <person name="Frank B."/>
            <person name="Gaigalat L."/>
            <person name="Goesmann A."/>
            <person name="Groeger C."/>
            <person name="Gross F."/>
            <person name="Jelsbak L."/>
            <person name="Jelsbak L."/>
            <person name="Kalinowski J."/>
            <person name="Kegler C."/>
            <person name="Knauber T."/>
            <person name="Konietzny S."/>
            <person name="Kopp M."/>
            <person name="Krause L."/>
            <person name="Krug D."/>
            <person name="Linke B."/>
            <person name="Mahmud T."/>
            <person name="Martinez-Arias R."/>
            <person name="McHardy A.C."/>
            <person name="Merai M."/>
            <person name="Meyer F."/>
            <person name="Mormann S."/>
            <person name="Munoz-Dorado J."/>
            <person name="Perez J."/>
            <person name="Pradella S."/>
            <person name="Rachid S."/>
            <person name="Raddatz G."/>
            <person name="Rosenau F."/>
            <person name="Rueckert C."/>
            <person name="Sasse F."/>
            <person name="Scharfe M."/>
            <person name="Schuster S.C."/>
            <person name="Suen G."/>
            <person name="Treuner-Lange A."/>
            <person name="Velicer G.J."/>
            <person name="Vorholter F.-J."/>
            <person name="Weissman K.J."/>
            <person name="Welch R.D."/>
            <person name="Wenzel S.C."/>
            <person name="Whitworth D.E."/>
            <person name="Wilhelm S."/>
            <person name="Wittmann C."/>
            <person name="Bloecker H."/>
            <person name="Puehler A."/>
            <person name="Mueller R."/>
        </authorList>
    </citation>
    <scope>NUCLEOTIDE SEQUENCE [LARGE SCALE GENOMIC DNA]</scope>
    <source>
        <strain evidence="2">So ce56</strain>
    </source>
</reference>
<organism evidence="1 2">
    <name type="scientific">Sorangium cellulosum (strain So ce56)</name>
    <name type="common">Polyangium cellulosum (strain So ce56)</name>
    <dbReference type="NCBI Taxonomy" id="448385"/>
    <lineage>
        <taxon>Bacteria</taxon>
        <taxon>Pseudomonadati</taxon>
        <taxon>Myxococcota</taxon>
        <taxon>Polyangia</taxon>
        <taxon>Polyangiales</taxon>
        <taxon>Polyangiaceae</taxon>
        <taxon>Sorangium</taxon>
    </lineage>
</organism>
<dbReference type="RefSeq" id="WP_012241941.1">
    <property type="nucleotide sequence ID" value="NC_010162.1"/>
</dbReference>
<evidence type="ECO:0000313" key="2">
    <source>
        <dbReference type="Proteomes" id="UP000002139"/>
    </source>
</evidence>
<dbReference type="OrthoDB" id="5524966at2"/>
<dbReference type="STRING" id="448385.sce9333"/>
<dbReference type="EMBL" id="AM746676">
    <property type="protein sequence ID" value="CAN99506.1"/>
    <property type="molecule type" value="Genomic_DNA"/>
</dbReference>
<dbReference type="HOGENOM" id="CLU_1106553_0_0_7"/>
<dbReference type="BioCyc" id="SCEL448385:SCE_RS47725-MONOMER"/>